<dbReference type="PANTHER" id="PTHR15139:SF0">
    <property type="entry name" value="TUBULIN-SPECIFIC CHAPERONE C"/>
    <property type="match status" value="1"/>
</dbReference>
<keyword evidence="4" id="KW-0007">Acetylation</keyword>
<evidence type="ECO:0000256" key="2">
    <source>
        <dbReference type="ARBA" id="ARBA00008848"/>
    </source>
</evidence>
<dbReference type="KEGG" id="ker:91105236"/>
<dbReference type="Proteomes" id="UP001358614">
    <property type="component" value="Chromosome 2"/>
</dbReference>
<evidence type="ECO:0000256" key="5">
    <source>
        <dbReference type="ARBA" id="ARBA00026055"/>
    </source>
</evidence>
<feature type="domain" description="C-CAP/cofactor C-like" evidence="7">
    <location>
        <begin position="145"/>
        <end position="282"/>
    </location>
</feature>
<dbReference type="GeneID" id="91105236"/>
<dbReference type="EMBL" id="CP144090">
    <property type="protein sequence ID" value="WWD08324.1"/>
    <property type="molecule type" value="Genomic_DNA"/>
</dbReference>
<evidence type="ECO:0000313" key="9">
    <source>
        <dbReference type="Proteomes" id="UP001358614"/>
    </source>
</evidence>
<feature type="region of interest" description="Disordered" evidence="6">
    <location>
        <begin position="75"/>
        <end position="130"/>
    </location>
</feature>
<evidence type="ECO:0000313" key="8">
    <source>
        <dbReference type="EMBL" id="WWD08324.1"/>
    </source>
</evidence>
<dbReference type="InterPro" id="IPR038397">
    <property type="entry name" value="TBCC_N_sf"/>
</dbReference>
<sequence length="333" mass="37054">MSNISLTQANEFHTYFNRQRQSILDDLNSSDTSNLSDLNSKISDLRTRVDQISALIPVYDRVRYVKQLTELEQNVSSLRTRDKPKSKFSFNKSKSSSTKSSSTPTPTPTPGISSSRQPQAEASSSSSANTLTHTISNLSHRLIRPPKDVNGTYTLSLSNLSDCIIDLRPHVPDDRDGEAEDQARLTAVHGKSLERCVVITPVVGGSILLDEVKGSLLVLGCQQFRIHSSSDTTILLHVDSLPVIEHCTKLKFGSYPHEMHDDNTNLDLDLNLNYRKVQDFDWPLPTPSPNWTLLADQGSSYHGALVRRIEDVKSDEEVDEVLKLLLSVNTDSL</sequence>
<name>A0AAX4KQQ9_9TREE</name>
<dbReference type="Pfam" id="PF07986">
    <property type="entry name" value="TBCC"/>
    <property type="match status" value="1"/>
</dbReference>
<dbReference type="AlphaFoldDB" id="A0AAX4KQQ9"/>
<comment type="similarity">
    <text evidence="2">Belongs to the TBCC family.</text>
</comment>
<evidence type="ECO:0000256" key="6">
    <source>
        <dbReference type="SAM" id="MobiDB-lite"/>
    </source>
</evidence>
<dbReference type="InterPro" id="IPR017901">
    <property type="entry name" value="C-CAP_CF_C-like"/>
</dbReference>
<dbReference type="Pfam" id="PF16752">
    <property type="entry name" value="TBCC_N"/>
    <property type="match status" value="1"/>
</dbReference>
<evidence type="ECO:0000256" key="1">
    <source>
        <dbReference type="ARBA" id="ARBA00004496"/>
    </source>
</evidence>
<dbReference type="Gene3D" id="1.20.58.1250">
    <property type="entry name" value="Tubulin Binding Cofactor C, N-terminal domain"/>
    <property type="match status" value="1"/>
</dbReference>
<dbReference type="GO" id="GO:0007021">
    <property type="term" value="P:tubulin complex assembly"/>
    <property type="evidence" value="ECO:0007669"/>
    <property type="project" value="TreeGrafter"/>
</dbReference>
<dbReference type="InterPro" id="IPR016098">
    <property type="entry name" value="CAP/MinC_C"/>
</dbReference>
<dbReference type="PANTHER" id="PTHR15139">
    <property type="entry name" value="TUBULIN FOLDING COFACTOR C"/>
    <property type="match status" value="1"/>
</dbReference>
<evidence type="ECO:0000256" key="3">
    <source>
        <dbReference type="ARBA" id="ARBA00022490"/>
    </source>
</evidence>
<evidence type="ECO:0000259" key="7">
    <source>
        <dbReference type="PROSITE" id="PS51329"/>
    </source>
</evidence>
<organism evidence="8 9">
    <name type="scientific">Kwoniella europaea PYCC6329</name>
    <dbReference type="NCBI Taxonomy" id="1423913"/>
    <lineage>
        <taxon>Eukaryota</taxon>
        <taxon>Fungi</taxon>
        <taxon>Dikarya</taxon>
        <taxon>Basidiomycota</taxon>
        <taxon>Agaricomycotina</taxon>
        <taxon>Tremellomycetes</taxon>
        <taxon>Tremellales</taxon>
        <taxon>Cryptococcaceae</taxon>
        <taxon>Kwoniella</taxon>
    </lineage>
</organism>
<reference evidence="8 9" key="1">
    <citation type="submission" date="2024-01" db="EMBL/GenBank/DDBJ databases">
        <title>Comparative genomics of Cryptococcus and Kwoniella reveals pathogenesis evolution and contrasting modes of karyotype evolution via chromosome fusion or intercentromeric recombination.</title>
        <authorList>
            <person name="Coelho M.A."/>
            <person name="David-Palma M."/>
            <person name="Shea T."/>
            <person name="Bowers K."/>
            <person name="McGinley-Smith S."/>
            <person name="Mohammad A.W."/>
            <person name="Gnirke A."/>
            <person name="Yurkov A.M."/>
            <person name="Nowrousian M."/>
            <person name="Sun S."/>
            <person name="Cuomo C.A."/>
            <person name="Heitman J."/>
        </authorList>
    </citation>
    <scope>NUCLEOTIDE SEQUENCE [LARGE SCALE GENOMIC DNA]</scope>
    <source>
        <strain evidence="8 9">PYCC6329</strain>
    </source>
</reference>
<dbReference type="GO" id="GO:0015631">
    <property type="term" value="F:tubulin binding"/>
    <property type="evidence" value="ECO:0007669"/>
    <property type="project" value="InterPro"/>
</dbReference>
<evidence type="ECO:0000256" key="4">
    <source>
        <dbReference type="ARBA" id="ARBA00022990"/>
    </source>
</evidence>
<dbReference type="GO" id="GO:0005737">
    <property type="term" value="C:cytoplasm"/>
    <property type="evidence" value="ECO:0007669"/>
    <property type="project" value="UniProtKB-SubCell"/>
</dbReference>
<gene>
    <name evidence="8" type="ORF">V865_006435</name>
</gene>
<dbReference type="RefSeq" id="XP_066086291.1">
    <property type="nucleotide sequence ID" value="XM_066230194.1"/>
</dbReference>
<dbReference type="Gene3D" id="2.160.20.70">
    <property type="match status" value="1"/>
</dbReference>
<proteinExistence type="inferred from homology"/>
<dbReference type="InterPro" id="IPR027684">
    <property type="entry name" value="TBCC"/>
</dbReference>
<comment type="subunit">
    <text evidence="5">Supercomplex made of cofactors A to E. Cofactors A and D function by capturing and stabilizing tubulin in a quasi-native conformation. Cofactor E binds to the cofactor D-tubulin complex; interaction with cofactor C then causes the release of tubulin polypeptides that are committed to the native state.</text>
</comment>
<comment type="subcellular location">
    <subcellularLocation>
        <location evidence="1">Cytoplasm</location>
    </subcellularLocation>
</comment>
<dbReference type="InterPro" id="IPR031925">
    <property type="entry name" value="TBCC_N"/>
</dbReference>
<dbReference type="InterPro" id="IPR012945">
    <property type="entry name" value="Tubulin-bd_cofactor_C_dom"/>
</dbReference>
<dbReference type="PROSITE" id="PS51329">
    <property type="entry name" value="C_CAP_COFACTOR_C"/>
    <property type="match status" value="1"/>
</dbReference>
<accession>A0AAX4KQQ9</accession>
<protein>
    <recommendedName>
        <fullName evidence="7">C-CAP/cofactor C-like domain-containing protein</fullName>
    </recommendedName>
</protein>
<feature type="compositionally biased region" description="Low complexity" evidence="6">
    <location>
        <begin position="87"/>
        <end position="128"/>
    </location>
</feature>
<keyword evidence="9" id="KW-1185">Reference proteome</keyword>
<keyword evidence="3" id="KW-0963">Cytoplasm</keyword>
<dbReference type="GO" id="GO:0007023">
    <property type="term" value="P:post-chaperonin tubulin folding pathway"/>
    <property type="evidence" value="ECO:0007669"/>
    <property type="project" value="InterPro"/>
</dbReference>